<dbReference type="STRING" id="762968.HMPREF9441_01155"/>
<gene>
    <name evidence="2" type="ORF">HMPREF9441_01155</name>
</gene>
<protein>
    <recommendedName>
        <fullName evidence="4">DUF4837 domain-containing protein</fullName>
    </recommendedName>
</protein>
<dbReference type="HOGENOM" id="CLU_064059_0_0_10"/>
<feature type="signal peptide" evidence="1">
    <location>
        <begin position="1"/>
        <end position="24"/>
    </location>
</feature>
<comment type="caution">
    <text evidence="2">The sequence shown here is derived from an EMBL/GenBank/DDBJ whole genome shotgun (WGS) entry which is preliminary data.</text>
</comment>
<keyword evidence="1" id="KW-0732">Signal</keyword>
<dbReference type="PATRIC" id="fig|762968.3.peg.1031"/>
<dbReference type="InterPro" id="IPR032286">
    <property type="entry name" value="DUF4837"/>
</dbReference>
<reference evidence="2 3" key="1">
    <citation type="submission" date="2011-03" db="EMBL/GenBank/DDBJ databases">
        <authorList>
            <person name="Weinstock G."/>
            <person name="Sodergren E."/>
            <person name="Clifton S."/>
            <person name="Fulton L."/>
            <person name="Fulton B."/>
            <person name="Courtney L."/>
            <person name="Fronick C."/>
            <person name="Harrison M."/>
            <person name="Strong C."/>
            <person name="Farmer C."/>
            <person name="Delahaunty K."/>
            <person name="Markovic C."/>
            <person name="Hall O."/>
            <person name="Minx P."/>
            <person name="Tomlinson C."/>
            <person name="Mitreva M."/>
            <person name="Hou S."/>
            <person name="Chen J."/>
            <person name="Wollam A."/>
            <person name="Pepin K.H."/>
            <person name="Johnson M."/>
            <person name="Bhonagiri V."/>
            <person name="Zhang X."/>
            <person name="Suruliraj S."/>
            <person name="Warren W."/>
            <person name="Chinwalla A."/>
            <person name="Mardis E.R."/>
            <person name="Wilson R.K."/>
        </authorList>
    </citation>
    <scope>NUCLEOTIDE SEQUENCE [LARGE SCALE GENOMIC DNA]</scope>
    <source>
        <strain evidence="2 3">YIT 11840</strain>
    </source>
</reference>
<evidence type="ECO:0000313" key="2">
    <source>
        <dbReference type="EMBL" id="EHH01106.1"/>
    </source>
</evidence>
<evidence type="ECO:0000313" key="3">
    <source>
        <dbReference type="Proteomes" id="UP000003598"/>
    </source>
</evidence>
<keyword evidence="3" id="KW-1185">Reference proteome</keyword>
<accession>G5SNZ2</accession>
<proteinExistence type="predicted"/>
<dbReference type="EMBL" id="AFFY01000016">
    <property type="protein sequence ID" value="EHH01106.1"/>
    <property type="molecule type" value="Genomic_DNA"/>
</dbReference>
<organism evidence="2 3">
    <name type="scientific">Paraprevotella clara YIT 11840</name>
    <dbReference type="NCBI Taxonomy" id="762968"/>
    <lineage>
        <taxon>Bacteria</taxon>
        <taxon>Pseudomonadati</taxon>
        <taxon>Bacteroidota</taxon>
        <taxon>Bacteroidia</taxon>
        <taxon>Bacteroidales</taxon>
        <taxon>Prevotellaceae</taxon>
        <taxon>Paraprevotella</taxon>
    </lineage>
</organism>
<sequence>MNMKKKSFWRQGILALCLACMCFACGGGEKKAPLGPSKGLPGELLLIVDASLWKTSARDSLEDVLKGSVPGLSQHEPMFRMIRIFPENYSGQYSTMRNIIEVREDPQADGVEMGVAYNVKAVPQTYVNIKARDAASLNHFLMTHREQITDLFLASEMQWEAARLKKKYSKIVDDASRELFGYTVKVPADIAKVKKGEQFIWASSDRQTQDMNYVCYSLPLADSSMLLTKRWVELRDSVMKRNIPGSTPENWMTTTRENGEPLVVQRSVQLADGRQVYEMRGLWEMRKGALGGPFVSLAYPDSAQGRLLVTEGFIYSPDTNKRDLVRRMEAALRTLAPMKP</sequence>
<dbReference type="OrthoDB" id="1115230at2"/>
<name>G5SNZ2_9BACT</name>
<evidence type="ECO:0008006" key="4">
    <source>
        <dbReference type="Google" id="ProtNLM"/>
    </source>
</evidence>
<evidence type="ECO:0000256" key="1">
    <source>
        <dbReference type="SAM" id="SignalP"/>
    </source>
</evidence>
<feature type="chain" id="PRO_5003484482" description="DUF4837 domain-containing protein" evidence="1">
    <location>
        <begin position="25"/>
        <end position="340"/>
    </location>
</feature>
<dbReference type="Pfam" id="PF16125">
    <property type="entry name" value="DUF4837"/>
    <property type="match status" value="1"/>
</dbReference>
<dbReference type="AlphaFoldDB" id="G5SNZ2"/>
<dbReference type="eggNOG" id="COG0322">
    <property type="taxonomic scope" value="Bacteria"/>
</dbReference>
<dbReference type="Proteomes" id="UP000003598">
    <property type="component" value="Unassembled WGS sequence"/>
</dbReference>